<dbReference type="GO" id="GO:0008270">
    <property type="term" value="F:zinc ion binding"/>
    <property type="evidence" value="ECO:0007669"/>
    <property type="project" value="UniProtKB-KW"/>
</dbReference>
<evidence type="ECO:0000256" key="11">
    <source>
        <dbReference type="ARBA" id="ARBA00048985"/>
    </source>
</evidence>
<dbReference type="OMA" id="FDCTCPA"/>
<evidence type="ECO:0000256" key="3">
    <source>
        <dbReference type="ARBA" id="ARBA00022490"/>
    </source>
</evidence>
<comment type="function">
    <text evidence="12">Protein-lysine N-methyltransferase. Monomethylates PRMT5, modulating its transcriptional activity. May also act as a histone methyltransferase. Plays a critical role in cardiac development. Acts as a key epigenetic regulator of gene expression during cardiac development via its dual activities as a methyltransferase and negative regulator of HDAC1.</text>
</comment>
<dbReference type="OrthoDB" id="62495at2759"/>
<evidence type="ECO:0000256" key="4">
    <source>
        <dbReference type="ARBA" id="ARBA00022603"/>
    </source>
</evidence>
<evidence type="ECO:0000256" key="13">
    <source>
        <dbReference type="ARBA" id="ARBA00093635"/>
    </source>
</evidence>
<proteinExistence type="predicted"/>
<dbReference type="Pfam" id="PF01753">
    <property type="entry name" value="zf-MYND"/>
    <property type="match status" value="1"/>
</dbReference>
<organism evidence="19 20">
    <name type="scientific">Vombatus ursinus</name>
    <name type="common">Common wombat</name>
    <dbReference type="NCBI Taxonomy" id="29139"/>
    <lineage>
        <taxon>Eukaryota</taxon>
        <taxon>Metazoa</taxon>
        <taxon>Chordata</taxon>
        <taxon>Craniata</taxon>
        <taxon>Vertebrata</taxon>
        <taxon>Euteleostomi</taxon>
        <taxon>Mammalia</taxon>
        <taxon>Metatheria</taxon>
        <taxon>Diprotodontia</taxon>
        <taxon>Vombatidae</taxon>
        <taxon>Vombatus</taxon>
    </lineage>
</organism>
<dbReference type="Gene3D" id="1.25.40.10">
    <property type="entry name" value="Tetratricopeptide repeat domain"/>
    <property type="match status" value="2"/>
</dbReference>
<evidence type="ECO:0000256" key="16">
    <source>
        <dbReference type="SAM" id="MobiDB-lite"/>
    </source>
</evidence>
<reference evidence="20" key="1">
    <citation type="submission" date="2018-12" db="EMBL/GenBank/DDBJ databases">
        <authorList>
            <person name="Yazar S."/>
        </authorList>
    </citation>
    <scope>NUCLEOTIDE SEQUENCE [LARGE SCALE GENOMIC DNA]</scope>
</reference>
<dbReference type="AlphaFoldDB" id="A0A4X2KEL9"/>
<gene>
    <name evidence="19" type="primary">SMYD4</name>
</gene>
<evidence type="ECO:0000256" key="2">
    <source>
        <dbReference type="ARBA" id="ARBA00004496"/>
    </source>
</evidence>
<evidence type="ECO:0000256" key="7">
    <source>
        <dbReference type="ARBA" id="ARBA00022723"/>
    </source>
</evidence>
<dbReference type="GO" id="GO:0016279">
    <property type="term" value="F:protein-lysine N-methyltransferase activity"/>
    <property type="evidence" value="ECO:0007669"/>
    <property type="project" value="Ensembl"/>
</dbReference>
<keyword evidence="5" id="KW-0808">Transferase</keyword>
<dbReference type="STRING" id="29139.ENSVURP00010010369"/>
<dbReference type="InterPro" id="IPR001214">
    <property type="entry name" value="SET_dom"/>
</dbReference>
<feature type="domain" description="SET" evidence="17">
    <location>
        <begin position="233"/>
        <end position="574"/>
    </location>
</feature>
<dbReference type="GO" id="GO:0005634">
    <property type="term" value="C:nucleus"/>
    <property type="evidence" value="ECO:0007669"/>
    <property type="project" value="UniProtKB-SubCell"/>
</dbReference>
<comment type="subcellular location">
    <subcellularLocation>
        <location evidence="2">Cytoplasm</location>
    </subcellularLocation>
    <subcellularLocation>
        <location evidence="1">Nucleus</location>
    </subcellularLocation>
</comment>
<keyword evidence="3" id="KW-0963">Cytoplasm</keyword>
<feature type="compositionally biased region" description="Basic and acidic residues" evidence="16">
    <location>
        <begin position="389"/>
        <end position="404"/>
    </location>
</feature>
<dbReference type="CDD" id="cd10536">
    <property type="entry name" value="SET_SMYD4"/>
    <property type="match status" value="1"/>
</dbReference>
<feature type="region of interest" description="Disordered" evidence="16">
    <location>
        <begin position="196"/>
        <end position="220"/>
    </location>
</feature>
<evidence type="ECO:0000256" key="9">
    <source>
        <dbReference type="ARBA" id="ARBA00022833"/>
    </source>
</evidence>
<dbReference type="SUPFAM" id="SSF82199">
    <property type="entry name" value="SET domain"/>
    <property type="match status" value="1"/>
</dbReference>
<dbReference type="CTD" id="114826"/>
<dbReference type="GO" id="GO:0007507">
    <property type="term" value="P:heart development"/>
    <property type="evidence" value="ECO:0007669"/>
    <property type="project" value="Ensembl"/>
</dbReference>
<evidence type="ECO:0000259" key="17">
    <source>
        <dbReference type="PROSITE" id="PS50280"/>
    </source>
</evidence>
<dbReference type="Proteomes" id="UP000314987">
    <property type="component" value="Unassembled WGS sequence"/>
</dbReference>
<evidence type="ECO:0000313" key="19">
    <source>
        <dbReference type="Ensembl" id="ENSVURP00010010369.1"/>
    </source>
</evidence>
<keyword evidence="9" id="KW-0862">Zinc</keyword>
<dbReference type="PANTHER" id="PTHR46165:SF2">
    <property type="entry name" value="SET AND MYND DOMAIN-CONTAINING PROTEIN 4"/>
    <property type="match status" value="1"/>
</dbReference>
<dbReference type="PROSITE" id="PS50280">
    <property type="entry name" value="SET"/>
    <property type="match status" value="1"/>
</dbReference>
<dbReference type="InterPro" id="IPR046341">
    <property type="entry name" value="SET_dom_sf"/>
</dbReference>
<reference evidence="19" key="2">
    <citation type="submission" date="2025-08" db="UniProtKB">
        <authorList>
            <consortium name="Ensembl"/>
        </authorList>
    </citation>
    <scope>IDENTIFICATION</scope>
</reference>
<dbReference type="InterPro" id="IPR052097">
    <property type="entry name" value="SET-MYND_domain_protein"/>
</dbReference>
<evidence type="ECO:0000313" key="20">
    <source>
        <dbReference type="Proteomes" id="UP000314987"/>
    </source>
</evidence>
<dbReference type="Pfam" id="PF00856">
    <property type="entry name" value="SET"/>
    <property type="match status" value="1"/>
</dbReference>
<dbReference type="SUPFAM" id="SSF144232">
    <property type="entry name" value="HIT/MYND zinc finger-like"/>
    <property type="match status" value="1"/>
</dbReference>
<keyword evidence="4" id="KW-0489">Methyltransferase</keyword>
<keyword evidence="20" id="KW-1185">Reference proteome</keyword>
<keyword evidence="6" id="KW-0949">S-adenosyl-L-methionine</keyword>
<dbReference type="InterPro" id="IPR002893">
    <property type="entry name" value="Znf_MYND"/>
</dbReference>
<dbReference type="GeneID" id="114043089"/>
<dbReference type="GO" id="GO:0032259">
    <property type="term" value="P:methylation"/>
    <property type="evidence" value="ECO:0007669"/>
    <property type="project" value="UniProtKB-KW"/>
</dbReference>
<comment type="catalytic activity">
    <reaction evidence="11">
        <text>L-lysyl-[protein] + S-adenosyl-L-methionine = N(6)-methyl-L-lysyl-[protein] + S-adenosyl-L-homocysteine + H(+)</text>
        <dbReference type="Rhea" id="RHEA:51736"/>
        <dbReference type="Rhea" id="RHEA-COMP:9752"/>
        <dbReference type="Rhea" id="RHEA-COMP:13053"/>
        <dbReference type="ChEBI" id="CHEBI:15378"/>
        <dbReference type="ChEBI" id="CHEBI:29969"/>
        <dbReference type="ChEBI" id="CHEBI:57856"/>
        <dbReference type="ChEBI" id="CHEBI:59789"/>
        <dbReference type="ChEBI" id="CHEBI:61929"/>
    </reaction>
</comment>
<dbReference type="PANTHER" id="PTHR46165">
    <property type="entry name" value="SET AND MYND DOMAIN-CONTAINING PROTEIN 4"/>
    <property type="match status" value="1"/>
</dbReference>
<evidence type="ECO:0000256" key="5">
    <source>
        <dbReference type="ARBA" id="ARBA00022679"/>
    </source>
</evidence>
<protein>
    <recommendedName>
        <fullName evidence="13">Protein-lysine N-methyltransferase SMYD4</fullName>
    </recommendedName>
    <alternativeName>
        <fullName evidence="14">SET and MYND domain-containing protein 4</fullName>
    </alternativeName>
</protein>
<keyword evidence="7" id="KW-0479">Metal-binding</keyword>
<keyword evidence="8 15" id="KW-0863">Zinc-finger</keyword>
<name>A0A4X2KEL9_VOMUR</name>
<feature type="region of interest" description="Disordered" evidence="16">
    <location>
        <begin position="378"/>
        <end position="412"/>
    </location>
</feature>
<dbReference type="RefSeq" id="XP_027717812.1">
    <property type="nucleotide sequence ID" value="XM_027862011.1"/>
</dbReference>
<dbReference type="SUPFAM" id="SSF48452">
    <property type="entry name" value="TPR-like"/>
    <property type="match status" value="1"/>
</dbReference>
<evidence type="ECO:0000259" key="18">
    <source>
        <dbReference type="PROSITE" id="PS50865"/>
    </source>
</evidence>
<evidence type="ECO:0000256" key="15">
    <source>
        <dbReference type="PROSITE-ProRule" id="PRU00134"/>
    </source>
</evidence>
<reference evidence="19" key="3">
    <citation type="submission" date="2025-09" db="UniProtKB">
        <authorList>
            <consortium name="Ensembl"/>
        </authorList>
    </citation>
    <scope>IDENTIFICATION</scope>
</reference>
<dbReference type="InterPro" id="IPR044421">
    <property type="entry name" value="SMYD4_SET"/>
</dbReference>
<dbReference type="GeneTree" id="ENSGT00730000111079"/>
<accession>A0A4X2KEL9</accession>
<dbReference type="Gene3D" id="6.10.140.2220">
    <property type="match status" value="1"/>
</dbReference>
<feature type="domain" description="MYND-type" evidence="18">
    <location>
        <begin position="296"/>
        <end position="335"/>
    </location>
</feature>
<evidence type="ECO:0000256" key="14">
    <source>
        <dbReference type="ARBA" id="ARBA00093680"/>
    </source>
</evidence>
<evidence type="ECO:0000256" key="8">
    <source>
        <dbReference type="ARBA" id="ARBA00022771"/>
    </source>
</evidence>
<dbReference type="GO" id="GO:0042826">
    <property type="term" value="F:histone deacetylase binding"/>
    <property type="evidence" value="ECO:0007669"/>
    <property type="project" value="TreeGrafter"/>
</dbReference>
<evidence type="ECO:0000256" key="1">
    <source>
        <dbReference type="ARBA" id="ARBA00004123"/>
    </source>
</evidence>
<dbReference type="GO" id="GO:0005737">
    <property type="term" value="C:cytoplasm"/>
    <property type="evidence" value="ECO:0007669"/>
    <property type="project" value="UniProtKB-SubCell"/>
</dbReference>
<dbReference type="Ensembl" id="ENSVURT00010011753.1">
    <property type="protein sequence ID" value="ENSVURP00010010369.1"/>
    <property type="gene ID" value="ENSVURG00010008001.1"/>
</dbReference>
<keyword evidence="10" id="KW-0539">Nucleus</keyword>
<dbReference type="Gene3D" id="2.170.270.10">
    <property type="entry name" value="SET domain"/>
    <property type="match status" value="1"/>
</dbReference>
<dbReference type="PROSITE" id="PS50865">
    <property type="entry name" value="ZF_MYND_2"/>
    <property type="match status" value="1"/>
</dbReference>
<dbReference type="InterPro" id="IPR011990">
    <property type="entry name" value="TPR-like_helical_dom_sf"/>
</dbReference>
<evidence type="ECO:0000256" key="10">
    <source>
        <dbReference type="ARBA" id="ARBA00023242"/>
    </source>
</evidence>
<evidence type="ECO:0000256" key="6">
    <source>
        <dbReference type="ARBA" id="ARBA00022691"/>
    </source>
</evidence>
<evidence type="ECO:0000256" key="12">
    <source>
        <dbReference type="ARBA" id="ARBA00093423"/>
    </source>
</evidence>
<sequence>MDLPVEEWQSHVHRRWLRLQPSVRAAFSTSALQEIVLLCSSLLQPEDEAFLQRLAEGYSVEKDPNAYLFYKEEGNKAFQKKAYKAAALLYSQGTSHARPNTQEMSLCFANRSAAFFYQAQYETCLEDIGRAQMHGYPERLQPKLMLRKAECLMALGRRQEAALAICDLEQNMAAQQAGKGTPHLQDLQRRLRHLKTRGQEDKGPAEACPTGPPPASKEVHLEAENEQIPNATSSVSLCSDPSRGRYLIATEDILPGELLVKEEAFVSVLNPGETLWLRPGPEARRDGRAAPGDLHCHRCLKPAVATVPCQGCSYAKYCSQQCMQLAWERYHRRECSLGGTLLTLGVFCHVALRTVLLAGFQLVDKLVKTLQGAVNSEAVSVPEGQPPMEKLDAQPDLGERDQRRRLSGTPLPGCDRDGRYQSSYSAVFHLLPHTEKHSPEHKFLCGLSIVALCKKLGEAYWPSPLWGQVPSELEAALTTEWSPGPGIWAVAMLRHVLQLHCNAQGVTALQEVESEGDLVTEHRQARLATGFFPVISLLNHSCSPNTSLAFRGSVGTVQASRLIARGQEILHCYGPHECRMDVATRQQKLRSQYFFDCCCQACQDEEARRANTTPKQGGFRCPTCQAALQGDDALCCSSGSCTAEVSRPHLVGRLQDLQQRVEVALELLRGDKTVRAIQLLLGCRQEAESFLTSEHMLMGEIEDHLAQAYASLGDWPESAAHLRNSLKVVEAQHGPASVEMGHELVKLAQVLFNGFAVTEALSVIEKAEKVLSIHYGPENEQVQELQQMKACLLELPGLPAGPTA</sequence>